<dbReference type="InterPro" id="IPR050109">
    <property type="entry name" value="HTH-type_TetR-like_transc_reg"/>
</dbReference>
<evidence type="ECO:0000256" key="3">
    <source>
        <dbReference type="ARBA" id="ARBA00023125"/>
    </source>
</evidence>
<dbReference type="InterPro" id="IPR001647">
    <property type="entry name" value="HTH_TetR"/>
</dbReference>
<organism evidence="7 8">
    <name type="scientific">Nocardioides phosphati</name>
    <dbReference type="NCBI Taxonomy" id="1867775"/>
    <lineage>
        <taxon>Bacteria</taxon>
        <taxon>Bacillati</taxon>
        <taxon>Actinomycetota</taxon>
        <taxon>Actinomycetes</taxon>
        <taxon>Propionibacteriales</taxon>
        <taxon>Nocardioidaceae</taxon>
        <taxon>Nocardioides</taxon>
    </lineage>
</organism>
<dbReference type="PANTHER" id="PTHR30055">
    <property type="entry name" value="HTH-TYPE TRANSCRIPTIONAL REGULATOR RUTR"/>
    <property type="match status" value="1"/>
</dbReference>
<keyword evidence="1" id="KW-0678">Repressor</keyword>
<accession>A0ABQ2N9Q1</accession>
<dbReference type="SUPFAM" id="SSF48498">
    <property type="entry name" value="Tetracyclin repressor-like, C-terminal domain"/>
    <property type="match status" value="1"/>
</dbReference>
<dbReference type="Gene3D" id="1.10.357.10">
    <property type="entry name" value="Tetracycline Repressor, domain 2"/>
    <property type="match status" value="1"/>
</dbReference>
<proteinExistence type="predicted"/>
<evidence type="ECO:0000256" key="4">
    <source>
        <dbReference type="ARBA" id="ARBA00023163"/>
    </source>
</evidence>
<evidence type="ECO:0000256" key="2">
    <source>
        <dbReference type="ARBA" id="ARBA00023015"/>
    </source>
</evidence>
<dbReference type="EMBL" id="BMNI01000003">
    <property type="protein sequence ID" value="GGO88433.1"/>
    <property type="molecule type" value="Genomic_DNA"/>
</dbReference>
<protein>
    <submittedName>
        <fullName evidence="7">Transcriptional regulator</fullName>
    </submittedName>
</protein>
<keyword evidence="3 5" id="KW-0238">DNA-binding</keyword>
<keyword evidence="2" id="KW-0805">Transcription regulation</keyword>
<dbReference type="InterPro" id="IPR039538">
    <property type="entry name" value="BetI_C"/>
</dbReference>
<evidence type="ECO:0000256" key="5">
    <source>
        <dbReference type="PROSITE-ProRule" id="PRU00335"/>
    </source>
</evidence>
<evidence type="ECO:0000256" key="1">
    <source>
        <dbReference type="ARBA" id="ARBA00022491"/>
    </source>
</evidence>
<feature type="domain" description="HTH tetR-type" evidence="6">
    <location>
        <begin position="1"/>
        <end position="55"/>
    </location>
</feature>
<reference evidence="8" key="1">
    <citation type="journal article" date="2019" name="Int. J. Syst. Evol. Microbiol.">
        <title>The Global Catalogue of Microorganisms (GCM) 10K type strain sequencing project: providing services to taxonomists for standard genome sequencing and annotation.</title>
        <authorList>
            <consortium name="The Broad Institute Genomics Platform"/>
            <consortium name="The Broad Institute Genome Sequencing Center for Infectious Disease"/>
            <person name="Wu L."/>
            <person name="Ma J."/>
        </authorList>
    </citation>
    <scope>NUCLEOTIDE SEQUENCE [LARGE SCALE GENOMIC DNA]</scope>
    <source>
        <strain evidence="8">CGMCC 4.7371</strain>
    </source>
</reference>
<evidence type="ECO:0000259" key="6">
    <source>
        <dbReference type="PROSITE" id="PS50977"/>
    </source>
</evidence>
<evidence type="ECO:0000313" key="8">
    <source>
        <dbReference type="Proteomes" id="UP000655410"/>
    </source>
</evidence>
<evidence type="ECO:0000313" key="7">
    <source>
        <dbReference type="EMBL" id="GGO88433.1"/>
    </source>
</evidence>
<dbReference type="InterPro" id="IPR009057">
    <property type="entry name" value="Homeodomain-like_sf"/>
</dbReference>
<dbReference type="PANTHER" id="PTHR30055:SF200">
    <property type="entry name" value="HTH-TYPE TRANSCRIPTIONAL REPRESSOR BDCR"/>
    <property type="match status" value="1"/>
</dbReference>
<keyword evidence="8" id="KW-1185">Reference proteome</keyword>
<dbReference type="InterPro" id="IPR036271">
    <property type="entry name" value="Tet_transcr_reg_TetR-rel_C_sf"/>
</dbReference>
<dbReference type="RefSeq" id="WP_229662724.1">
    <property type="nucleotide sequence ID" value="NZ_BMNI01000003.1"/>
</dbReference>
<dbReference type="Pfam" id="PF00440">
    <property type="entry name" value="TetR_N"/>
    <property type="match status" value="1"/>
</dbReference>
<gene>
    <name evidence="7" type="ORF">GCM10011584_15410</name>
</gene>
<dbReference type="Pfam" id="PF13977">
    <property type="entry name" value="TetR_C_6"/>
    <property type="match status" value="1"/>
</dbReference>
<comment type="caution">
    <text evidence="7">The sequence shown here is derived from an EMBL/GenBank/DDBJ whole genome shotgun (WGS) entry which is preliminary data.</text>
</comment>
<dbReference type="Proteomes" id="UP000655410">
    <property type="component" value="Unassembled WGS sequence"/>
</dbReference>
<dbReference type="PROSITE" id="PS50977">
    <property type="entry name" value="HTH_TETR_2"/>
    <property type="match status" value="1"/>
</dbReference>
<dbReference type="SUPFAM" id="SSF46689">
    <property type="entry name" value="Homeodomain-like"/>
    <property type="match status" value="1"/>
</dbReference>
<keyword evidence="4" id="KW-0804">Transcription</keyword>
<feature type="DNA-binding region" description="H-T-H motif" evidence="5">
    <location>
        <begin position="18"/>
        <end position="37"/>
    </location>
</feature>
<name>A0ABQ2N9Q1_9ACTN</name>
<sequence length="181" mass="20372">MLEVAWELLIERGLADLTLAELGRRVDTSAGHLLYYFGSKDGLLLEVLRWSEAQLWARWEASRAEEAPFAARFDLFCRQFLPNGLGDPRWLVWIEVWPRVLRAEELRRPYEELDEVWRDELARLLTAAGAVDPASLARRICALLDGLAIAIALGEEDMSVETALTHARALLPAELYAGATA</sequence>